<dbReference type="InterPro" id="IPR008007">
    <property type="entry name" value="Peptidase_M42"/>
</dbReference>
<evidence type="ECO:0000256" key="9">
    <source>
        <dbReference type="PIRSR" id="PIRSR001123-2"/>
    </source>
</evidence>
<evidence type="ECO:0000313" key="12">
    <source>
        <dbReference type="Proteomes" id="UP000654670"/>
    </source>
</evidence>
<dbReference type="PROSITE" id="PS00759">
    <property type="entry name" value="ARGE_DAPE_CPG2_2"/>
    <property type="match status" value="1"/>
</dbReference>
<dbReference type="Gene3D" id="3.40.630.10">
    <property type="entry name" value="Zn peptidases"/>
    <property type="match status" value="1"/>
</dbReference>
<dbReference type="GO" id="GO:0006508">
    <property type="term" value="P:proteolysis"/>
    <property type="evidence" value="ECO:0007669"/>
    <property type="project" value="UniProtKB-KW"/>
</dbReference>
<comment type="caution">
    <text evidence="11">The sequence shown here is derived from an EMBL/GenBank/DDBJ whole genome shotgun (WGS) entry which is preliminary data.</text>
</comment>
<dbReference type="Gene3D" id="3.30.70.360">
    <property type="match status" value="1"/>
</dbReference>
<dbReference type="EMBL" id="BMOK01000003">
    <property type="protein sequence ID" value="GGL46489.1"/>
    <property type="molecule type" value="Genomic_DNA"/>
</dbReference>
<evidence type="ECO:0000313" key="11">
    <source>
        <dbReference type="EMBL" id="GGL46489.1"/>
    </source>
</evidence>
<comment type="similarity">
    <text evidence="7">Belongs to the peptidase M42 family.</text>
</comment>
<dbReference type="PIRSF" id="PIRSF001123">
    <property type="entry name" value="PepA_GA"/>
    <property type="match status" value="1"/>
</dbReference>
<feature type="binding site" evidence="9">
    <location>
        <position position="140"/>
    </location>
    <ligand>
        <name>Zn(2+)</name>
        <dbReference type="ChEBI" id="CHEBI:29105"/>
        <label>2</label>
    </ligand>
</feature>
<keyword evidence="4" id="KW-0378">Hydrolase</keyword>
<feature type="binding site" evidence="9">
    <location>
        <position position="163"/>
    </location>
    <ligand>
        <name>Zn(2+)</name>
        <dbReference type="ChEBI" id="CHEBI:29105"/>
        <label>1</label>
    </ligand>
</feature>
<dbReference type="InterPro" id="IPR010162">
    <property type="entry name" value="PepT-like"/>
</dbReference>
<feature type="active site" description="Proton acceptor" evidence="8">
    <location>
        <position position="139"/>
    </location>
</feature>
<dbReference type="GO" id="GO:0004177">
    <property type="term" value="F:aminopeptidase activity"/>
    <property type="evidence" value="ECO:0007669"/>
    <property type="project" value="UniProtKB-UniRule"/>
</dbReference>
<dbReference type="InterPro" id="IPR011650">
    <property type="entry name" value="Peptidase_M20_dimer"/>
</dbReference>
<dbReference type="PROSITE" id="PS00758">
    <property type="entry name" value="ARGE_DAPE_CPG2_1"/>
    <property type="match status" value="1"/>
</dbReference>
<protein>
    <recommendedName>
        <fullName evidence="10">Peptidase M20 dimerisation domain-containing protein</fullName>
    </recommendedName>
</protein>
<dbReference type="Pfam" id="PF01546">
    <property type="entry name" value="Peptidase_M20"/>
    <property type="match status" value="1"/>
</dbReference>
<keyword evidence="5" id="KW-0862">Zinc</keyword>
<dbReference type="Pfam" id="PF07687">
    <property type="entry name" value="M20_dimer"/>
    <property type="match status" value="1"/>
</dbReference>
<dbReference type="RefSeq" id="WP_188801823.1">
    <property type="nucleotide sequence ID" value="NZ_BMOK01000003.1"/>
</dbReference>
<dbReference type="GO" id="GO:0008237">
    <property type="term" value="F:metallopeptidase activity"/>
    <property type="evidence" value="ECO:0007669"/>
    <property type="project" value="UniProtKB-KW"/>
</dbReference>
<dbReference type="Proteomes" id="UP000654670">
    <property type="component" value="Unassembled WGS sequence"/>
</dbReference>
<feature type="domain" description="Peptidase M20 dimerisation" evidence="10">
    <location>
        <begin position="182"/>
        <end position="272"/>
    </location>
</feature>
<reference evidence="11" key="1">
    <citation type="journal article" date="2014" name="Int. J. Syst. Evol. Microbiol.">
        <title>Complete genome sequence of Corynebacterium casei LMG S-19264T (=DSM 44701T), isolated from a smear-ripened cheese.</title>
        <authorList>
            <consortium name="US DOE Joint Genome Institute (JGI-PGF)"/>
            <person name="Walter F."/>
            <person name="Albersmeier A."/>
            <person name="Kalinowski J."/>
            <person name="Ruckert C."/>
        </authorList>
    </citation>
    <scope>NUCLEOTIDE SEQUENCE</scope>
    <source>
        <strain evidence="11">JCM 15325</strain>
    </source>
</reference>
<comment type="cofactor">
    <cofactor evidence="9">
        <name>a divalent metal cation</name>
        <dbReference type="ChEBI" id="CHEBI:60240"/>
    </cofactor>
    <text evidence="9">Binds 2 divalent metal cations per subunit.</text>
</comment>
<dbReference type="InterPro" id="IPR002933">
    <property type="entry name" value="Peptidase_M20"/>
</dbReference>
<reference evidence="11" key="2">
    <citation type="submission" date="2020-09" db="EMBL/GenBank/DDBJ databases">
        <authorList>
            <person name="Sun Q."/>
            <person name="Ohkuma M."/>
        </authorList>
    </citation>
    <scope>NUCLEOTIDE SEQUENCE</scope>
    <source>
        <strain evidence="11">JCM 15325</strain>
    </source>
</reference>
<dbReference type="NCBIfam" id="TIGR01883">
    <property type="entry name" value="PepT-like"/>
    <property type="match status" value="1"/>
</dbReference>
<feature type="binding site" evidence="9">
    <location>
        <position position="106"/>
    </location>
    <ligand>
        <name>Zn(2+)</name>
        <dbReference type="ChEBI" id="CHEBI:29105"/>
        <label>2</label>
    </ligand>
</feature>
<evidence type="ECO:0000256" key="5">
    <source>
        <dbReference type="ARBA" id="ARBA00022833"/>
    </source>
</evidence>
<evidence type="ECO:0000256" key="6">
    <source>
        <dbReference type="ARBA" id="ARBA00023049"/>
    </source>
</evidence>
<dbReference type="InterPro" id="IPR036264">
    <property type="entry name" value="Bact_exopeptidase_dim_dom"/>
</dbReference>
<sequence>MVNRERLVNEFLELVKVDSETGEEKKISEVLKRKFAALGLKIEEDDAKAITGHAANNLICTLPGNAAGTPIYFGSHMDTVFPGKNITPSVAGGWIVSDGTTILGSDDKAGLSAILEALKVIQEERLSHPDVQVVVTVGEESGLLGAKALNTSLVKAEYGFALDSDGPVGDIIIAAPYQTKLTVDLFGKTSHAGIAPEKGISAITMAAKAIARMPLGRIDKETTANIGRFEGGKATNIVCDYVRVLGEARSQVQAKMETQVRRMTDAFVKTAEEMSGKAVVQTDFMYPGYRFSGNDAIVQIAARAVEAIGRTPHLLSSGGGSDANVICGKGIPTINLGVGYEKIHTTRERMSIAELEKTSELVLSLIHQVTGR</sequence>
<dbReference type="PANTHER" id="PTHR42994:SF2">
    <property type="entry name" value="PEPTIDASE"/>
    <property type="match status" value="1"/>
</dbReference>
<dbReference type="GO" id="GO:0046872">
    <property type="term" value="F:metal ion binding"/>
    <property type="evidence" value="ECO:0007669"/>
    <property type="project" value="UniProtKB-UniRule"/>
</dbReference>
<comment type="cofactor">
    <cofactor evidence="1">
        <name>Zn(2+)</name>
        <dbReference type="ChEBI" id="CHEBI:29105"/>
    </cofactor>
</comment>
<evidence type="ECO:0000256" key="3">
    <source>
        <dbReference type="ARBA" id="ARBA00022723"/>
    </source>
</evidence>
<dbReference type="InterPro" id="IPR001261">
    <property type="entry name" value="ArgE/DapE_CS"/>
</dbReference>
<feature type="binding site" evidence="9">
    <location>
        <position position="106"/>
    </location>
    <ligand>
        <name>Zn(2+)</name>
        <dbReference type="ChEBI" id="CHEBI:29105"/>
        <label>1</label>
    </ligand>
</feature>
<gene>
    <name evidence="11" type="ORF">GCM10007968_08180</name>
</gene>
<evidence type="ECO:0000259" key="10">
    <source>
        <dbReference type="Pfam" id="PF07687"/>
    </source>
</evidence>
<evidence type="ECO:0000256" key="1">
    <source>
        <dbReference type="ARBA" id="ARBA00001947"/>
    </source>
</evidence>
<accession>A0A917VYW4</accession>
<evidence type="ECO:0000256" key="2">
    <source>
        <dbReference type="ARBA" id="ARBA00022670"/>
    </source>
</evidence>
<dbReference type="AlphaFoldDB" id="A0A917VYW4"/>
<evidence type="ECO:0000256" key="7">
    <source>
        <dbReference type="PIRNR" id="PIRNR001123"/>
    </source>
</evidence>
<organism evidence="11 12">
    <name type="scientific">Sporolactobacillus putidus</name>
    <dbReference type="NCBI Taxonomy" id="492735"/>
    <lineage>
        <taxon>Bacteria</taxon>
        <taxon>Bacillati</taxon>
        <taxon>Bacillota</taxon>
        <taxon>Bacilli</taxon>
        <taxon>Bacillales</taxon>
        <taxon>Sporolactobacillaceae</taxon>
        <taxon>Sporolactobacillus</taxon>
    </lineage>
</organism>
<keyword evidence="2" id="KW-0645">Protease</keyword>
<dbReference type="SUPFAM" id="SSF55031">
    <property type="entry name" value="Bacterial exopeptidase dimerisation domain"/>
    <property type="match status" value="1"/>
</dbReference>
<keyword evidence="6" id="KW-0482">Metalloprotease</keyword>
<name>A0A917VYW4_9BACL</name>
<keyword evidence="12" id="KW-1185">Reference proteome</keyword>
<evidence type="ECO:0000256" key="4">
    <source>
        <dbReference type="ARBA" id="ARBA00022801"/>
    </source>
</evidence>
<proteinExistence type="inferred from homology"/>
<dbReference type="PANTHER" id="PTHR42994">
    <property type="entry name" value="PEPTIDASE T"/>
    <property type="match status" value="1"/>
</dbReference>
<dbReference type="SUPFAM" id="SSF53187">
    <property type="entry name" value="Zn-dependent exopeptidases"/>
    <property type="match status" value="1"/>
</dbReference>
<evidence type="ECO:0000256" key="8">
    <source>
        <dbReference type="PIRSR" id="PIRSR001123-1"/>
    </source>
</evidence>
<keyword evidence="3 9" id="KW-0479">Metal-binding</keyword>